<sequence length="350" mass="37419">MRDKLALSGLIPVLALPGFAMAQVAVPSIGGPSSPPYVVGQPPANQPVPGLTPAQTPQSPATNGAPINPASGAAFSIAPPPVINPINQSPVPLTDKEAAGSSIATRWRNARSMPSTGSDGAVVFSFGATQPSIVCAPLTVCLLRLQAGESVLQHGLQIGDGARWRITPALAGDNQTVLVIKPTDAGLRTTLAVMTNKRVYSIRLVSVQSESKSMAISEFSYPDEEKEAWSEYYERQNKIKENNTLPTGRNIANLDFGYVISGDEPSWRPMRVYNDGVHTYIQFPNAMRSSDAPSLLTLAHDGTWFSSPTKQLVNYRKEGDAYVVDKVFDRAELITGVGGSQERVVIVHKG</sequence>
<protein>
    <submittedName>
        <fullName evidence="5">P-type conjugative transfer protein TrbG</fullName>
    </submittedName>
</protein>
<dbReference type="Gene3D" id="2.60.40.2500">
    <property type="match status" value="1"/>
</dbReference>
<dbReference type="InterPro" id="IPR033645">
    <property type="entry name" value="VirB9/CagX/TrbG_C"/>
</dbReference>
<keyword evidence="6" id="KW-1185">Reference proteome</keyword>
<organism evidence="5 6">
    <name type="scientific">Asaia spathodeae</name>
    <dbReference type="NCBI Taxonomy" id="657016"/>
    <lineage>
        <taxon>Bacteria</taxon>
        <taxon>Pseudomonadati</taxon>
        <taxon>Pseudomonadota</taxon>
        <taxon>Alphaproteobacteria</taxon>
        <taxon>Acetobacterales</taxon>
        <taxon>Acetobacteraceae</taxon>
        <taxon>Asaia</taxon>
    </lineage>
</organism>
<dbReference type="CDD" id="cd06911">
    <property type="entry name" value="VirB9_CagX_TrbG"/>
    <property type="match status" value="1"/>
</dbReference>
<dbReference type="EMBL" id="JABXXV010000011">
    <property type="protein sequence ID" value="NVN48204.1"/>
    <property type="molecule type" value="Genomic_DNA"/>
</dbReference>
<feature type="signal peptide" evidence="4">
    <location>
        <begin position="1"/>
        <end position="22"/>
    </location>
</feature>
<evidence type="ECO:0000313" key="6">
    <source>
        <dbReference type="Proteomes" id="UP001516351"/>
    </source>
</evidence>
<dbReference type="NCBIfam" id="TIGR02775">
    <property type="entry name" value="TrbG_Ti"/>
    <property type="match status" value="1"/>
</dbReference>
<dbReference type="InterPro" id="IPR038161">
    <property type="entry name" value="VirB9/CagX/TrbG_C_sf"/>
</dbReference>
<evidence type="ECO:0000256" key="3">
    <source>
        <dbReference type="SAM" id="MobiDB-lite"/>
    </source>
</evidence>
<dbReference type="Pfam" id="PF03524">
    <property type="entry name" value="CagX"/>
    <property type="match status" value="1"/>
</dbReference>
<reference evidence="5 6" key="1">
    <citation type="submission" date="2020-06" db="EMBL/GenBank/DDBJ databases">
        <title>Synonyms of Asaia species.</title>
        <authorList>
            <person name="Sombolestani A."/>
        </authorList>
    </citation>
    <scope>NUCLEOTIDE SEQUENCE [LARGE SCALE GENOMIC DNA]</scope>
    <source>
        <strain evidence="5 6">LMG 27047</strain>
    </source>
</reference>
<evidence type="ECO:0000256" key="1">
    <source>
        <dbReference type="ARBA" id="ARBA00006135"/>
    </source>
</evidence>
<comment type="similarity">
    <text evidence="1">Belongs to the TrbG/VirB9 family.</text>
</comment>
<feature type="chain" id="PRO_5045107293" evidence="4">
    <location>
        <begin position="23"/>
        <end position="350"/>
    </location>
</feature>
<comment type="caution">
    <text evidence="5">The sequence shown here is derived from an EMBL/GenBank/DDBJ whole genome shotgun (WGS) entry which is preliminary data.</text>
</comment>
<name>A0ABX2P8C5_9PROT</name>
<accession>A0ABX2P8C5</accession>
<feature type="region of interest" description="Disordered" evidence="3">
    <location>
        <begin position="37"/>
        <end position="64"/>
    </location>
</feature>
<feature type="compositionally biased region" description="Polar residues" evidence="3">
    <location>
        <begin position="53"/>
        <end position="62"/>
    </location>
</feature>
<evidence type="ECO:0000256" key="2">
    <source>
        <dbReference type="ARBA" id="ARBA00022729"/>
    </source>
</evidence>
<evidence type="ECO:0000313" key="5">
    <source>
        <dbReference type="EMBL" id="NVN48204.1"/>
    </source>
</evidence>
<proteinExistence type="inferred from homology"/>
<dbReference type="InterPro" id="IPR010258">
    <property type="entry name" value="Conjugal_tfr_TrbG/VirB9/CagX"/>
</dbReference>
<keyword evidence="2 4" id="KW-0732">Signal</keyword>
<dbReference type="Proteomes" id="UP001516351">
    <property type="component" value="Unassembled WGS sequence"/>
</dbReference>
<dbReference type="InterPro" id="IPR014142">
    <property type="entry name" value="TrbG_Ti"/>
</dbReference>
<dbReference type="RefSeq" id="WP_267311309.1">
    <property type="nucleotide sequence ID" value="NZ_JABXXV010000011.1"/>
</dbReference>
<gene>
    <name evidence="5" type="primary">trbG</name>
    <name evidence="5" type="ORF">HW542_15495</name>
</gene>
<evidence type="ECO:0000256" key="4">
    <source>
        <dbReference type="SAM" id="SignalP"/>
    </source>
</evidence>